<protein>
    <submittedName>
        <fullName evidence="1">Uncharacterized protein</fullName>
    </submittedName>
</protein>
<evidence type="ECO:0000313" key="2">
    <source>
        <dbReference type="Proteomes" id="UP000286045"/>
    </source>
</evidence>
<dbReference type="InterPro" id="IPR029069">
    <property type="entry name" value="HotDog_dom_sf"/>
</dbReference>
<organism evidence="1 2">
    <name type="scientific">Xylaria grammica</name>
    <dbReference type="NCBI Taxonomy" id="363999"/>
    <lineage>
        <taxon>Eukaryota</taxon>
        <taxon>Fungi</taxon>
        <taxon>Dikarya</taxon>
        <taxon>Ascomycota</taxon>
        <taxon>Pezizomycotina</taxon>
        <taxon>Sordariomycetes</taxon>
        <taxon>Xylariomycetidae</taxon>
        <taxon>Xylariales</taxon>
        <taxon>Xylariaceae</taxon>
        <taxon>Xylaria</taxon>
    </lineage>
</organism>
<gene>
    <name evidence="1" type="ORF">EKO27_g7215</name>
</gene>
<feature type="non-terminal residue" evidence="1">
    <location>
        <position position="1"/>
    </location>
</feature>
<name>A0A439D0S2_9PEZI</name>
<dbReference type="AlphaFoldDB" id="A0A439D0S2"/>
<evidence type="ECO:0000313" key="1">
    <source>
        <dbReference type="EMBL" id="RWA07887.1"/>
    </source>
</evidence>
<dbReference type="STRING" id="363999.A0A439D0S2"/>
<sequence length="47" mass="5295">RDGVRKGDRKLWVRGTLETESGKVTVHAKGLFVVPKAYKLRPLVEGF</sequence>
<dbReference type="EMBL" id="RYZI01000231">
    <property type="protein sequence ID" value="RWA07887.1"/>
    <property type="molecule type" value="Genomic_DNA"/>
</dbReference>
<dbReference type="Proteomes" id="UP000286045">
    <property type="component" value="Unassembled WGS sequence"/>
</dbReference>
<keyword evidence="2" id="KW-1185">Reference proteome</keyword>
<reference evidence="1 2" key="1">
    <citation type="submission" date="2018-12" db="EMBL/GenBank/DDBJ databases">
        <title>Draft genome sequence of Xylaria grammica IHI A82.</title>
        <authorList>
            <person name="Buettner E."/>
            <person name="Kellner H."/>
        </authorList>
    </citation>
    <scope>NUCLEOTIDE SEQUENCE [LARGE SCALE GENOMIC DNA]</scope>
    <source>
        <strain evidence="1 2">IHI A82</strain>
    </source>
</reference>
<dbReference type="SUPFAM" id="SSF54637">
    <property type="entry name" value="Thioesterase/thiol ester dehydrase-isomerase"/>
    <property type="match status" value="1"/>
</dbReference>
<dbReference type="Gene3D" id="3.10.129.10">
    <property type="entry name" value="Hotdog Thioesterase"/>
    <property type="match status" value="1"/>
</dbReference>
<accession>A0A439D0S2</accession>
<proteinExistence type="predicted"/>
<comment type="caution">
    <text evidence="1">The sequence shown here is derived from an EMBL/GenBank/DDBJ whole genome shotgun (WGS) entry which is preliminary data.</text>
</comment>